<keyword evidence="4" id="KW-1185">Reference proteome</keyword>
<gene>
    <name evidence="2" type="ORF">CAPTEDRAFT_204052</name>
</gene>
<evidence type="ECO:0000313" key="3">
    <source>
        <dbReference type="EnsemblMetazoa" id="CapteP204052"/>
    </source>
</evidence>
<proteinExistence type="predicted"/>
<sequence length="103" mass="11830">MEHHGRQNGYHLEYFNGNQDSFYFDPDSETYLSRQRQPPRVIQCPAKPPETLGTGFRRSSIPETRIVSSKGTVRGFRNRVKVGIATFLENDQSRSKVSSGLRR</sequence>
<evidence type="ECO:0000313" key="2">
    <source>
        <dbReference type="EMBL" id="ELU13611.1"/>
    </source>
</evidence>
<evidence type="ECO:0000256" key="1">
    <source>
        <dbReference type="SAM" id="MobiDB-lite"/>
    </source>
</evidence>
<dbReference type="HOGENOM" id="CLU_2266252_0_0_1"/>
<organism evidence="2">
    <name type="scientific">Capitella teleta</name>
    <name type="common">Polychaete worm</name>
    <dbReference type="NCBI Taxonomy" id="283909"/>
    <lineage>
        <taxon>Eukaryota</taxon>
        <taxon>Metazoa</taxon>
        <taxon>Spiralia</taxon>
        <taxon>Lophotrochozoa</taxon>
        <taxon>Annelida</taxon>
        <taxon>Polychaeta</taxon>
        <taxon>Sedentaria</taxon>
        <taxon>Scolecida</taxon>
        <taxon>Capitellidae</taxon>
        <taxon>Capitella</taxon>
    </lineage>
</organism>
<reference evidence="2 4" key="2">
    <citation type="journal article" date="2013" name="Nature">
        <title>Insights into bilaterian evolution from three spiralian genomes.</title>
        <authorList>
            <person name="Simakov O."/>
            <person name="Marletaz F."/>
            <person name="Cho S.J."/>
            <person name="Edsinger-Gonzales E."/>
            <person name="Havlak P."/>
            <person name="Hellsten U."/>
            <person name="Kuo D.H."/>
            <person name="Larsson T."/>
            <person name="Lv J."/>
            <person name="Arendt D."/>
            <person name="Savage R."/>
            <person name="Osoegawa K."/>
            <person name="de Jong P."/>
            <person name="Grimwood J."/>
            <person name="Chapman J.A."/>
            <person name="Shapiro H."/>
            <person name="Aerts A."/>
            <person name="Otillar R.P."/>
            <person name="Terry A.Y."/>
            <person name="Boore J.L."/>
            <person name="Grigoriev I.V."/>
            <person name="Lindberg D.R."/>
            <person name="Seaver E.C."/>
            <person name="Weisblat D.A."/>
            <person name="Putnam N.H."/>
            <person name="Rokhsar D.S."/>
        </authorList>
    </citation>
    <scope>NUCLEOTIDE SEQUENCE</scope>
    <source>
        <strain evidence="2 4">I ESC-2004</strain>
    </source>
</reference>
<dbReference type="Proteomes" id="UP000014760">
    <property type="component" value="Unassembled WGS sequence"/>
</dbReference>
<dbReference type="EMBL" id="AMQN01005069">
    <property type="status" value="NOT_ANNOTATED_CDS"/>
    <property type="molecule type" value="Genomic_DNA"/>
</dbReference>
<dbReference type="EMBL" id="KB295063">
    <property type="protein sequence ID" value="ELU13611.1"/>
    <property type="molecule type" value="Genomic_DNA"/>
</dbReference>
<reference evidence="3" key="3">
    <citation type="submission" date="2015-06" db="UniProtKB">
        <authorList>
            <consortium name="EnsemblMetazoa"/>
        </authorList>
    </citation>
    <scope>IDENTIFICATION</scope>
</reference>
<dbReference type="EnsemblMetazoa" id="CapteT204052">
    <property type="protein sequence ID" value="CapteP204052"/>
    <property type="gene ID" value="CapteG204052"/>
</dbReference>
<evidence type="ECO:0000313" key="4">
    <source>
        <dbReference type="Proteomes" id="UP000014760"/>
    </source>
</evidence>
<feature type="region of interest" description="Disordered" evidence="1">
    <location>
        <begin position="34"/>
        <end position="57"/>
    </location>
</feature>
<reference evidence="4" key="1">
    <citation type="submission" date="2012-12" db="EMBL/GenBank/DDBJ databases">
        <authorList>
            <person name="Hellsten U."/>
            <person name="Grimwood J."/>
            <person name="Chapman J.A."/>
            <person name="Shapiro H."/>
            <person name="Aerts A."/>
            <person name="Otillar R.P."/>
            <person name="Terry A.Y."/>
            <person name="Boore J.L."/>
            <person name="Simakov O."/>
            <person name="Marletaz F."/>
            <person name="Cho S.-J."/>
            <person name="Edsinger-Gonzales E."/>
            <person name="Havlak P."/>
            <person name="Kuo D.-H."/>
            <person name="Larsson T."/>
            <person name="Lv J."/>
            <person name="Arendt D."/>
            <person name="Savage R."/>
            <person name="Osoegawa K."/>
            <person name="de Jong P."/>
            <person name="Lindberg D.R."/>
            <person name="Seaver E.C."/>
            <person name="Weisblat D.A."/>
            <person name="Putnam N.H."/>
            <person name="Grigoriev I.V."/>
            <person name="Rokhsar D.S."/>
        </authorList>
    </citation>
    <scope>NUCLEOTIDE SEQUENCE</scope>
    <source>
        <strain evidence="4">I ESC-2004</strain>
    </source>
</reference>
<protein>
    <submittedName>
        <fullName evidence="2 3">Uncharacterized protein</fullName>
    </submittedName>
</protein>
<dbReference type="OrthoDB" id="423313at2759"/>
<dbReference type="AlphaFoldDB" id="R7VBC5"/>
<name>R7VBC5_CAPTE</name>
<accession>R7VBC5</accession>